<name>A0AAE1DFT5_9GAST</name>
<dbReference type="InterPro" id="IPR006016">
    <property type="entry name" value="UspA"/>
</dbReference>
<dbReference type="Proteomes" id="UP001283361">
    <property type="component" value="Unassembled WGS sequence"/>
</dbReference>
<evidence type="ECO:0000313" key="3">
    <source>
        <dbReference type="Proteomes" id="UP001283361"/>
    </source>
</evidence>
<dbReference type="InterPro" id="IPR014729">
    <property type="entry name" value="Rossmann-like_a/b/a_fold"/>
</dbReference>
<reference evidence="2" key="1">
    <citation type="journal article" date="2023" name="G3 (Bethesda)">
        <title>A reference genome for the long-term kleptoplast-retaining sea slug Elysia crispata morphotype clarki.</title>
        <authorList>
            <person name="Eastman K.E."/>
            <person name="Pendleton A.L."/>
            <person name="Shaikh M.A."/>
            <person name="Suttiyut T."/>
            <person name="Ogas R."/>
            <person name="Tomko P."/>
            <person name="Gavelis G."/>
            <person name="Widhalm J.R."/>
            <person name="Wisecaver J.H."/>
        </authorList>
    </citation>
    <scope>NUCLEOTIDE SEQUENCE</scope>
    <source>
        <strain evidence="2">ECLA1</strain>
    </source>
</reference>
<dbReference type="Pfam" id="PF00582">
    <property type="entry name" value="Usp"/>
    <property type="match status" value="1"/>
</dbReference>
<accession>A0AAE1DFT5</accession>
<dbReference type="PANTHER" id="PTHR46989">
    <property type="entry name" value="USP DOMAIN-CONTAINING PROTEIN"/>
    <property type="match status" value="1"/>
</dbReference>
<feature type="domain" description="UspA" evidence="1">
    <location>
        <begin position="11"/>
        <end position="135"/>
    </location>
</feature>
<evidence type="ECO:0000313" key="2">
    <source>
        <dbReference type="EMBL" id="KAK3768285.1"/>
    </source>
</evidence>
<protein>
    <recommendedName>
        <fullName evidence="1">UspA domain-containing protein</fullName>
    </recommendedName>
</protein>
<dbReference type="SUPFAM" id="SSF52402">
    <property type="entry name" value="Adenine nucleotide alpha hydrolases-like"/>
    <property type="match status" value="1"/>
</dbReference>
<proteinExistence type="predicted"/>
<dbReference type="Gene3D" id="3.40.50.620">
    <property type="entry name" value="HUPs"/>
    <property type="match status" value="1"/>
</dbReference>
<dbReference type="CDD" id="cd23659">
    <property type="entry name" value="USP_At3g01520-like"/>
    <property type="match status" value="1"/>
</dbReference>
<evidence type="ECO:0000259" key="1">
    <source>
        <dbReference type="Pfam" id="PF00582"/>
    </source>
</evidence>
<dbReference type="AlphaFoldDB" id="A0AAE1DFT5"/>
<dbReference type="EMBL" id="JAWDGP010004062">
    <property type="protein sequence ID" value="KAK3768285.1"/>
    <property type="molecule type" value="Genomic_DNA"/>
</dbReference>
<organism evidence="2 3">
    <name type="scientific">Elysia crispata</name>
    <name type="common">lettuce slug</name>
    <dbReference type="NCBI Taxonomy" id="231223"/>
    <lineage>
        <taxon>Eukaryota</taxon>
        <taxon>Metazoa</taxon>
        <taxon>Spiralia</taxon>
        <taxon>Lophotrochozoa</taxon>
        <taxon>Mollusca</taxon>
        <taxon>Gastropoda</taxon>
        <taxon>Heterobranchia</taxon>
        <taxon>Euthyneura</taxon>
        <taxon>Panpulmonata</taxon>
        <taxon>Sacoglossa</taxon>
        <taxon>Placobranchoidea</taxon>
        <taxon>Plakobranchidae</taxon>
        <taxon>Elysia</taxon>
    </lineage>
</organism>
<gene>
    <name evidence="2" type="ORF">RRG08_031077</name>
</gene>
<sequence>MAATETVTVARRILIGMDGSLNANDAFNWYMKHIHQENDYIIIGYCPDISVGLLAAFERMMHANMPVLTNDQLAGEKERVDEIQKNLEQKLTQHHLKGCVQRLSSSNPGHALVKEAEREKVAMVVIGCRGHGTLRLAHGLQIKRKRNKNLVTHPPKPPIQTRPQAQTQTEMLLNLRWMHATNGCDMDELYSLVKKCTPHKSDSCLDFGSLCLGVASAVNSRRPS</sequence>
<dbReference type="PANTHER" id="PTHR46989:SF3">
    <property type="entry name" value="USPA DOMAIN-CONTAINING PROTEIN"/>
    <property type="match status" value="1"/>
</dbReference>
<keyword evidence="3" id="KW-1185">Reference proteome</keyword>
<comment type="caution">
    <text evidence="2">The sequence shown here is derived from an EMBL/GenBank/DDBJ whole genome shotgun (WGS) entry which is preliminary data.</text>
</comment>